<evidence type="ECO:0000313" key="1">
    <source>
        <dbReference type="EMBL" id="GJT18499.1"/>
    </source>
</evidence>
<keyword evidence="2" id="KW-1185">Reference proteome</keyword>
<dbReference type="EMBL" id="BQNB010013641">
    <property type="protein sequence ID" value="GJT18499.1"/>
    <property type="molecule type" value="Genomic_DNA"/>
</dbReference>
<name>A0ABQ5BW84_9ASTR</name>
<sequence>MLAETTENEPTLMVVYTNQTHPGGEEWWCDGGGGRGVEWGGSRRGERRVEARDHVGWVDRKKRKLFETHRKTPPEKFSGDGAAAVAGMVAGDGGGAVAG</sequence>
<evidence type="ECO:0000313" key="2">
    <source>
        <dbReference type="Proteomes" id="UP001151760"/>
    </source>
</evidence>
<reference evidence="1" key="1">
    <citation type="journal article" date="2022" name="Int. J. Mol. Sci.">
        <title>Draft Genome of Tanacetum Coccineum: Genomic Comparison of Closely Related Tanacetum-Family Plants.</title>
        <authorList>
            <person name="Yamashiro T."/>
            <person name="Shiraishi A."/>
            <person name="Nakayama K."/>
            <person name="Satake H."/>
        </authorList>
    </citation>
    <scope>NUCLEOTIDE SEQUENCE</scope>
</reference>
<protein>
    <submittedName>
        <fullName evidence="1">Uncharacterized protein</fullName>
    </submittedName>
</protein>
<dbReference type="Proteomes" id="UP001151760">
    <property type="component" value="Unassembled WGS sequence"/>
</dbReference>
<comment type="caution">
    <text evidence="1">The sequence shown here is derived from an EMBL/GenBank/DDBJ whole genome shotgun (WGS) entry which is preliminary data.</text>
</comment>
<reference evidence="1" key="2">
    <citation type="submission" date="2022-01" db="EMBL/GenBank/DDBJ databases">
        <authorList>
            <person name="Yamashiro T."/>
            <person name="Shiraishi A."/>
            <person name="Satake H."/>
            <person name="Nakayama K."/>
        </authorList>
    </citation>
    <scope>NUCLEOTIDE SEQUENCE</scope>
</reference>
<accession>A0ABQ5BW84</accession>
<proteinExistence type="predicted"/>
<gene>
    <name evidence="1" type="ORF">Tco_0877205</name>
</gene>
<organism evidence="1 2">
    <name type="scientific">Tanacetum coccineum</name>
    <dbReference type="NCBI Taxonomy" id="301880"/>
    <lineage>
        <taxon>Eukaryota</taxon>
        <taxon>Viridiplantae</taxon>
        <taxon>Streptophyta</taxon>
        <taxon>Embryophyta</taxon>
        <taxon>Tracheophyta</taxon>
        <taxon>Spermatophyta</taxon>
        <taxon>Magnoliopsida</taxon>
        <taxon>eudicotyledons</taxon>
        <taxon>Gunneridae</taxon>
        <taxon>Pentapetalae</taxon>
        <taxon>asterids</taxon>
        <taxon>campanulids</taxon>
        <taxon>Asterales</taxon>
        <taxon>Asteraceae</taxon>
        <taxon>Asteroideae</taxon>
        <taxon>Anthemideae</taxon>
        <taxon>Anthemidinae</taxon>
        <taxon>Tanacetum</taxon>
    </lineage>
</organism>